<dbReference type="Gene3D" id="2.60.450.10">
    <property type="entry name" value="Lipopolysaccharide (LPS) transport protein A like domain"/>
    <property type="match status" value="1"/>
</dbReference>
<protein>
    <submittedName>
        <fullName evidence="6">LPS export ABC transporter periplasmic protein LptC</fullName>
    </submittedName>
</protein>
<keyword evidence="3" id="KW-0812">Transmembrane</keyword>
<evidence type="ECO:0000256" key="2">
    <source>
        <dbReference type="ARBA" id="ARBA00022519"/>
    </source>
</evidence>
<dbReference type="AlphaFoldDB" id="A0A5D0M9H5"/>
<dbReference type="Pfam" id="PF06835">
    <property type="entry name" value="LptC"/>
    <property type="match status" value="1"/>
</dbReference>
<dbReference type="PANTHER" id="PTHR37481:SF1">
    <property type="entry name" value="LIPOPOLYSACCHARIDE EXPORT SYSTEM PROTEIN LPTC"/>
    <property type="match status" value="1"/>
</dbReference>
<dbReference type="NCBIfam" id="TIGR04409">
    <property type="entry name" value="LptC_YrbK"/>
    <property type="match status" value="1"/>
</dbReference>
<gene>
    <name evidence="6" type="primary">lptC</name>
    <name evidence="6" type="ORF">FXF47_09280</name>
</gene>
<evidence type="ECO:0000256" key="1">
    <source>
        <dbReference type="ARBA" id="ARBA00022475"/>
    </source>
</evidence>
<evidence type="ECO:0000313" key="7">
    <source>
        <dbReference type="Proteomes" id="UP000324143"/>
    </source>
</evidence>
<dbReference type="EMBL" id="VSIX01000138">
    <property type="protein sequence ID" value="TYB30414.1"/>
    <property type="molecule type" value="Genomic_DNA"/>
</dbReference>
<evidence type="ECO:0000256" key="3">
    <source>
        <dbReference type="ARBA" id="ARBA00022692"/>
    </source>
</evidence>
<dbReference type="InterPro" id="IPR026265">
    <property type="entry name" value="LptC"/>
</dbReference>
<dbReference type="GO" id="GO:0005886">
    <property type="term" value="C:plasma membrane"/>
    <property type="evidence" value="ECO:0007669"/>
    <property type="project" value="InterPro"/>
</dbReference>
<dbReference type="GO" id="GO:0015221">
    <property type="term" value="F:lipopolysaccharide transmembrane transporter activity"/>
    <property type="evidence" value="ECO:0007669"/>
    <property type="project" value="InterPro"/>
</dbReference>
<dbReference type="GO" id="GO:0017089">
    <property type="term" value="F:glycolipid transfer activity"/>
    <property type="evidence" value="ECO:0007669"/>
    <property type="project" value="TreeGrafter"/>
</dbReference>
<proteinExistence type="predicted"/>
<keyword evidence="2" id="KW-0997">Cell inner membrane</keyword>
<accession>A0A5D0M9H5</accession>
<evidence type="ECO:0000313" key="6">
    <source>
        <dbReference type="EMBL" id="TYB30414.1"/>
    </source>
</evidence>
<comment type="caution">
    <text evidence="6">The sequence shown here is derived from an EMBL/GenBank/DDBJ whole genome shotgun (WGS) entry which is preliminary data.</text>
</comment>
<dbReference type="InterPro" id="IPR052363">
    <property type="entry name" value="LPS_export_LptC"/>
</dbReference>
<evidence type="ECO:0000256" key="4">
    <source>
        <dbReference type="ARBA" id="ARBA00022989"/>
    </source>
</evidence>
<keyword evidence="5" id="KW-0472">Membrane</keyword>
<reference evidence="6" key="1">
    <citation type="submission" date="2019-08" db="EMBL/GenBank/DDBJ databases">
        <title>Genomic characterization of a novel candidate phylum (ARYD3) from a high temperature, high salinity tertiary oil reservoir in north central Oklahoma, USA.</title>
        <authorList>
            <person name="Youssef N.H."/>
            <person name="Yadav A."/>
            <person name="Elshahed M.S."/>
        </authorList>
    </citation>
    <scope>NUCLEOTIDE SEQUENCE [LARGE SCALE GENOMIC DNA]</scope>
    <source>
        <strain evidence="6">ARYD3</strain>
    </source>
</reference>
<name>A0A5D0M9H5_9BACT</name>
<keyword evidence="1" id="KW-1003">Cell membrane</keyword>
<dbReference type="PANTHER" id="PTHR37481">
    <property type="entry name" value="LIPOPOLYSACCHARIDE EXPORT SYSTEM PROTEIN LPTC"/>
    <property type="match status" value="1"/>
</dbReference>
<evidence type="ECO:0000256" key="5">
    <source>
        <dbReference type="ARBA" id="ARBA00023136"/>
    </source>
</evidence>
<organism evidence="6 7">
    <name type="scientific">Candidatus Mcinerneyibacterium aminivorans</name>
    <dbReference type="NCBI Taxonomy" id="2703815"/>
    <lineage>
        <taxon>Bacteria</taxon>
        <taxon>Candidatus Macinerneyibacteriota</taxon>
        <taxon>Candidatus Mcinerneyibacteria</taxon>
        <taxon>Candidatus Mcinerneyibacteriales</taxon>
        <taxon>Candidatus Mcinerneyibacteriaceae</taxon>
        <taxon>Candidatus Mcinerneyibacterium</taxon>
    </lineage>
</organism>
<dbReference type="Proteomes" id="UP000324143">
    <property type="component" value="Unassembled WGS sequence"/>
</dbReference>
<sequence length="171" mass="19588">MKRILFIFAMIVLLVPSCKKEAEQKQEAPEPGQLFEKGMEIQATKQGRLEWKMQVKTLTQKEEEVKKVHGEDVKLFLYDSEEKLMVEVVSEEGTANLTTNNVVLNGNVRLVNKQNKTKLYTDILNYNSEKEQIYTESTVKIVKENSEINGKGMVADLAMNEIVIKETYGKK</sequence>
<keyword evidence="4" id="KW-1133">Transmembrane helix</keyword>
<dbReference type="InterPro" id="IPR010664">
    <property type="entry name" value="LipoPS_assembly_LptC-rel"/>
</dbReference>
<dbReference type="GO" id="GO:0030288">
    <property type="term" value="C:outer membrane-bounded periplasmic space"/>
    <property type="evidence" value="ECO:0007669"/>
    <property type="project" value="TreeGrafter"/>
</dbReference>
<keyword evidence="7" id="KW-1185">Reference proteome</keyword>